<proteinExistence type="predicted"/>
<keyword evidence="2" id="KW-1185">Reference proteome</keyword>
<protein>
    <submittedName>
        <fullName evidence="1">Uncharacterized protein</fullName>
    </submittedName>
</protein>
<comment type="caution">
    <text evidence="1">The sequence shown here is derived from an EMBL/GenBank/DDBJ whole genome shotgun (WGS) entry which is preliminary data.</text>
</comment>
<dbReference type="EMBL" id="JACHWU010000011">
    <property type="protein sequence ID" value="MBB3053554.1"/>
    <property type="molecule type" value="Genomic_DNA"/>
</dbReference>
<sequence length="83" mass="9123">MTTLEANRDYIAATRHELDLDDDELATRIADYVVGELERLGSSNARLVMPVDEQGDIPGPCCSWCWSLGGLCPHIMGNGTETR</sequence>
<dbReference type="RefSeq" id="WP_183659467.1">
    <property type="nucleotide sequence ID" value="NZ_JACHWU010000011.1"/>
</dbReference>
<name>A0A839S860_9PSEU</name>
<accession>A0A839S860</accession>
<dbReference type="AlphaFoldDB" id="A0A839S860"/>
<gene>
    <name evidence="1" type="ORF">FHS23_004608</name>
</gene>
<reference evidence="1 2" key="1">
    <citation type="submission" date="2020-08" db="EMBL/GenBank/DDBJ databases">
        <title>Genomic Encyclopedia of Type Strains, Phase III (KMG-III): the genomes of soil and plant-associated and newly described type strains.</title>
        <authorList>
            <person name="Whitman W."/>
        </authorList>
    </citation>
    <scope>NUCLEOTIDE SEQUENCE [LARGE SCALE GENOMIC DNA]</scope>
    <source>
        <strain evidence="1 2">CECT 8577</strain>
    </source>
</reference>
<dbReference type="Proteomes" id="UP000550714">
    <property type="component" value="Unassembled WGS sequence"/>
</dbReference>
<evidence type="ECO:0000313" key="2">
    <source>
        <dbReference type="Proteomes" id="UP000550714"/>
    </source>
</evidence>
<organism evidence="1 2">
    <name type="scientific">Prauserella isguenensis</name>
    <dbReference type="NCBI Taxonomy" id="1470180"/>
    <lineage>
        <taxon>Bacteria</taxon>
        <taxon>Bacillati</taxon>
        <taxon>Actinomycetota</taxon>
        <taxon>Actinomycetes</taxon>
        <taxon>Pseudonocardiales</taxon>
        <taxon>Pseudonocardiaceae</taxon>
        <taxon>Prauserella</taxon>
    </lineage>
</organism>
<evidence type="ECO:0000313" key="1">
    <source>
        <dbReference type="EMBL" id="MBB3053554.1"/>
    </source>
</evidence>